<reference evidence="1 2" key="2">
    <citation type="journal article" date="2022" name="Mol. Ecol. Resour.">
        <title>The genomes of chicory, endive, great burdock and yacon provide insights into Asteraceae paleo-polyploidization history and plant inulin production.</title>
        <authorList>
            <person name="Fan W."/>
            <person name="Wang S."/>
            <person name="Wang H."/>
            <person name="Wang A."/>
            <person name="Jiang F."/>
            <person name="Liu H."/>
            <person name="Zhao H."/>
            <person name="Xu D."/>
            <person name="Zhang Y."/>
        </authorList>
    </citation>
    <scope>NUCLEOTIDE SEQUENCE [LARGE SCALE GENOMIC DNA]</scope>
    <source>
        <strain evidence="2">cv. Yunnan</strain>
        <tissue evidence="1">Leaves</tissue>
    </source>
</reference>
<comment type="caution">
    <text evidence="1">The sequence shown here is derived from an EMBL/GenBank/DDBJ whole genome shotgun (WGS) entry which is preliminary data.</text>
</comment>
<gene>
    <name evidence="1" type="ORF">L1987_58301</name>
</gene>
<evidence type="ECO:0000313" key="2">
    <source>
        <dbReference type="Proteomes" id="UP001056120"/>
    </source>
</evidence>
<protein>
    <submittedName>
        <fullName evidence="1">Uncharacterized protein</fullName>
    </submittedName>
</protein>
<accession>A0ACB9DFI7</accession>
<organism evidence="1 2">
    <name type="scientific">Smallanthus sonchifolius</name>
    <dbReference type="NCBI Taxonomy" id="185202"/>
    <lineage>
        <taxon>Eukaryota</taxon>
        <taxon>Viridiplantae</taxon>
        <taxon>Streptophyta</taxon>
        <taxon>Embryophyta</taxon>
        <taxon>Tracheophyta</taxon>
        <taxon>Spermatophyta</taxon>
        <taxon>Magnoliopsida</taxon>
        <taxon>eudicotyledons</taxon>
        <taxon>Gunneridae</taxon>
        <taxon>Pentapetalae</taxon>
        <taxon>asterids</taxon>
        <taxon>campanulids</taxon>
        <taxon>Asterales</taxon>
        <taxon>Asteraceae</taxon>
        <taxon>Asteroideae</taxon>
        <taxon>Heliantheae alliance</taxon>
        <taxon>Millerieae</taxon>
        <taxon>Smallanthus</taxon>
    </lineage>
</organism>
<dbReference type="Proteomes" id="UP001056120">
    <property type="component" value="Linkage Group LG19"/>
</dbReference>
<evidence type="ECO:0000313" key="1">
    <source>
        <dbReference type="EMBL" id="KAI3745195.1"/>
    </source>
</evidence>
<name>A0ACB9DFI7_9ASTR</name>
<proteinExistence type="predicted"/>
<dbReference type="EMBL" id="CM042036">
    <property type="protein sequence ID" value="KAI3745195.1"/>
    <property type="molecule type" value="Genomic_DNA"/>
</dbReference>
<keyword evidence="2" id="KW-1185">Reference proteome</keyword>
<reference evidence="2" key="1">
    <citation type="journal article" date="2022" name="Mol. Ecol. Resour.">
        <title>The genomes of chicory, endive, great burdock and yacon provide insights into Asteraceae palaeo-polyploidization history and plant inulin production.</title>
        <authorList>
            <person name="Fan W."/>
            <person name="Wang S."/>
            <person name="Wang H."/>
            <person name="Wang A."/>
            <person name="Jiang F."/>
            <person name="Liu H."/>
            <person name="Zhao H."/>
            <person name="Xu D."/>
            <person name="Zhang Y."/>
        </authorList>
    </citation>
    <scope>NUCLEOTIDE SEQUENCE [LARGE SCALE GENOMIC DNA]</scope>
    <source>
        <strain evidence="2">cv. Yunnan</strain>
    </source>
</reference>
<sequence length="66" mass="7231">MQLSRGLIQAVKVASRVEHKSKFYHTKHDLRVAHQTGKTRLGLCGGGDDIDDEILDAIVETTNVSA</sequence>